<dbReference type="STRING" id="6290.A0A0N4VSE2"/>
<dbReference type="Proteomes" id="UP000268014">
    <property type="component" value="Unassembled WGS sequence"/>
</dbReference>
<dbReference type="OrthoDB" id="5875557at2759"/>
<dbReference type="OMA" id="CPGEPLM"/>
<accession>A0A0N4VSE2</accession>
<dbReference type="EMBL" id="UZAF01000119">
    <property type="protein sequence ID" value="VDO04775.1"/>
    <property type="molecule type" value="Genomic_DNA"/>
</dbReference>
<dbReference type="Pfam" id="PF17339">
    <property type="entry name" value="PH_15"/>
    <property type="match status" value="1"/>
</dbReference>
<proteinExistence type="predicted"/>
<evidence type="ECO:0000313" key="2">
    <source>
        <dbReference type="EMBL" id="VDO04775.1"/>
    </source>
</evidence>
<dbReference type="InterPro" id="IPR040443">
    <property type="entry name" value="PH_15"/>
</dbReference>
<sequence>MTCWKHYYNEPLPTQEELCRETGAMCGYVEKGLPRSQWEKRLAVITRDHNLVIYKYYLLDICPGEPLMGKIYELDKIKSLHIETIPGGGVIASIQTKDGKKVKLRLTGGDANAWAAKFIQTATSPSQSNHSKFSYSATLPPSVASVDEYGGSGTSTTRRVDLPSIIVSRAETERARGGKEEDMDFSSLVHSILTPSTRPSDTNAVRNQLDELIRRHMMDDAVGKGLDLSPSSRIDAAAVRISKVFECNNLI</sequence>
<gene>
    <name evidence="2" type="ORF">HPLM_LOCUS210</name>
</gene>
<evidence type="ECO:0000259" key="1">
    <source>
        <dbReference type="Pfam" id="PF17339"/>
    </source>
</evidence>
<dbReference type="AlphaFoldDB" id="A0A0N4VSE2"/>
<reference evidence="2 3" key="2">
    <citation type="submission" date="2018-11" db="EMBL/GenBank/DDBJ databases">
        <authorList>
            <consortium name="Pathogen Informatics"/>
        </authorList>
    </citation>
    <scope>NUCLEOTIDE SEQUENCE [LARGE SCALE GENOMIC DNA]</scope>
    <source>
        <strain evidence="2 3">MHpl1</strain>
    </source>
</reference>
<protein>
    <submittedName>
        <fullName evidence="4">PH_15 domain-containing protein</fullName>
    </submittedName>
</protein>
<name>A0A0N4VSE2_HAEPC</name>
<keyword evidence="3" id="KW-1185">Reference proteome</keyword>
<feature type="domain" description="PH-15" evidence="1">
    <location>
        <begin position="12"/>
        <end position="117"/>
    </location>
</feature>
<reference evidence="4" key="1">
    <citation type="submission" date="2017-02" db="UniProtKB">
        <authorList>
            <consortium name="WormBaseParasite"/>
        </authorList>
    </citation>
    <scope>IDENTIFICATION</scope>
</reference>
<dbReference type="WBParaSite" id="HPLM_0000020901-mRNA-1">
    <property type="protein sequence ID" value="HPLM_0000020901-mRNA-1"/>
    <property type="gene ID" value="HPLM_0000020901"/>
</dbReference>
<organism evidence="4">
    <name type="scientific">Haemonchus placei</name>
    <name type="common">Barber's pole worm</name>
    <dbReference type="NCBI Taxonomy" id="6290"/>
    <lineage>
        <taxon>Eukaryota</taxon>
        <taxon>Metazoa</taxon>
        <taxon>Ecdysozoa</taxon>
        <taxon>Nematoda</taxon>
        <taxon>Chromadorea</taxon>
        <taxon>Rhabditida</taxon>
        <taxon>Rhabditina</taxon>
        <taxon>Rhabditomorpha</taxon>
        <taxon>Strongyloidea</taxon>
        <taxon>Trichostrongylidae</taxon>
        <taxon>Haemonchus</taxon>
    </lineage>
</organism>
<evidence type="ECO:0000313" key="4">
    <source>
        <dbReference type="WBParaSite" id="HPLM_0000020901-mRNA-1"/>
    </source>
</evidence>
<evidence type="ECO:0000313" key="3">
    <source>
        <dbReference type="Proteomes" id="UP000268014"/>
    </source>
</evidence>